<dbReference type="InterPro" id="IPR007059">
    <property type="entry name" value="DmsC"/>
</dbReference>
<feature type="transmembrane region" description="Helical" evidence="1">
    <location>
        <begin position="44"/>
        <end position="65"/>
    </location>
</feature>
<dbReference type="PANTHER" id="PTHR38095">
    <property type="entry name" value="ANAEROBIC DIMETHYL SULFOXIDE REDUCTASE CHAIN YNFH"/>
    <property type="match status" value="1"/>
</dbReference>
<dbReference type="OrthoDB" id="4394845at2"/>
<dbReference type="PANTHER" id="PTHR38095:SF1">
    <property type="entry name" value="ANAEROBIC DIMETHYL SULFOXIDE REDUCTASE CHAIN YNFH"/>
    <property type="match status" value="1"/>
</dbReference>
<dbReference type="GO" id="GO:0009389">
    <property type="term" value="F:dimethyl sulfoxide reductase activity"/>
    <property type="evidence" value="ECO:0007669"/>
    <property type="project" value="TreeGrafter"/>
</dbReference>
<dbReference type="Pfam" id="PF04976">
    <property type="entry name" value="DmsC"/>
    <property type="match status" value="1"/>
</dbReference>
<dbReference type="GO" id="GO:0005886">
    <property type="term" value="C:plasma membrane"/>
    <property type="evidence" value="ECO:0007669"/>
    <property type="project" value="TreeGrafter"/>
</dbReference>
<feature type="transmembrane region" description="Helical" evidence="1">
    <location>
        <begin position="228"/>
        <end position="252"/>
    </location>
</feature>
<dbReference type="GO" id="GO:0019645">
    <property type="term" value="P:anaerobic electron transport chain"/>
    <property type="evidence" value="ECO:0007669"/>
    <property type="project" value="InterPro"/>
</dbReference>
<feature type="transmembrane region" description="Helical" evidence="1">
    <location>
        <begin position="117"/>
        <end position="141"/>
    </location>
</feature>
<gene>
    <name evidence="2" type="ORF">EZJ44_05460</name>
</gene>
<feature type="transmembrane region" description="Helical" evidence="1">
    <location>
        <begin position="304"/>
        <end position="323"/>
    </location>
</feature>
<evidence type="ECO:0000313" key="3">
    <source>
        <dbReference type="Proteomes" id="UP000293036"/>
    </source>
</evidence>
<keyword evidence="3" id="KW-1185">Reference proteome</keyword>
<feature type="transmembrane region" description="Helical" evidence="1">
    <location>
        <begin position="85"/>
        <end position="105"/>
    </location>
</feature>
<evidence type="ECO:0000313" key="2">
    <source>
        <dbReference type="EMBL" id="TBW21398.1"/>
    </source>
</evidence>
<sequence>MNVHELPMILFTVIAQMCVGAFIILGVMQLRLAAKHGNETVERLTLPVLYAIGPIMILGLIVSMFHMNDPFHVLNVLRHWNSSWLTREILFGTGFAGLGFVFAFMQWFQIGSTRIRMILGILTGLVGIGLIISMTMIYMVLKAVPAWSTPATLVFFFATTLLLGALIVAAALMVTTMVRFKKETKTAPVEVPAKAPAPAKKDTFGWHRNAQAINAPTTEKEWGIIANVVRALTVTAAVVATIILITYIIHIANLATGNPTAQAAAGVFASGFFYARLILLAGAGIVMAIYTYKIAGQTLATKPAPLAWLVIGVFAIVLISELMGRSLHYDSLVQVGI</sequence>
<keyword evidence="1" id="KW-0812">Transmembrane</keyword>
<dbReference type="RefSeq" id="WP_131281114.1">
    <property type="nucleotide sequence ID" value="NZ_JBHSLR010000006.1"/>
</dbReference>
<accession>A0A4V2KR10</accession>
<proteinExistence type="predicted"/>
<dbReference type="EMBL" id="SJDT01000004">
    <property type="protein sequence ID" value="TBW21398.1"/>
    <property type="molecule type" value="Genomic_DNA"/>
</dbReference>
<comment type="caution">
    <text evidence="2">The sequence shown here is derived from an EMBL/GenBank/DDBJ whole genome shotgun (WGS) entry which is preliminary data.</text>
</comment>
<feature type="transmembrane region" description="Helical" evidence="1">
    <location>
        <begin position="153"/>
        <end position="175"/>
    </location>
</feature>
<protein>
    <submittedName>
        <fullName evidence="2">Dimethyl sulfoxide reductase</fullName>
    </submittedName>
</protein>
<evidence type="ECO:0000256" key="1">
    <source>
        <dbReference type="SAM" id="Phobius"/>
    </source>
</evidence>
<dbReference type="AlphaFoldDB" id="A0A4V2KR10"/>
<keyword evidence="1" id="KW-0472">Membrane</keyword>
<name>A0A4V2KR10_9ACTO</name>
<dbReference type="GO" id="GO:0009390">
    <property type="term" value="C:dimethyl sulfoxide reductase complex"/>
    <property type="evidence" value="ECO:0007669"/>
    <property type="project" value="TreeGrafter"/>
</dbReference>
<organism evidence="2 3">
    <name type="scientific">Arcanobacterium bovis</name>
    <dbReference type="NCBI Taxonomy" id="2529275"/>
    <lineage>
        <taxon>Bacteria</taxon>
        <taxon>Bacillati</taxon>
        <taxon>Actinomycetota</taxon>
        <taxon>Actinomycetes</taxon>
        <taxon>Actinomycetales</taxon>
        <taxon>Actinomycetaceae</taxon>
        <taxon>Arcanobacterium</taxon>
    </lineage>
</organism>
<reference evidence="2 3" key="1">
    <citation type="submission" date="2019-02" db="EMBL/GenBank/DDBJ databases">
        <title>Arcanobacterium bovis sp. nov., isolated from the milk of a cow with mastitis.</title>
        <authorList>
            <person name="Sammra O."/>
            <person name="Foster G."/>
            <person name="Hassan A."/>
            <person name="Alssahen M."/>
            <person name="Laemmler C."/>
            <person name="Borowiak M."/>
            <person name="Malorny B."/>
            <person name="Abdulmawjood A."/>
        </authorList>
    </citation>
    <scope>NUCLEOTIDE SEQUENCE [LARGE SCALE GENOMIC DNA]</scope>
    <source>
        <strain evidence="2 3">C605018/01/1</strain>
    </source>
</reference>
<keyword evidence="1" id="KW-1133">Transmembrane helix</keyword>
<feature type="transmembrane region" description="Helical" evidence="1">
    <location>
        <begin position="272"/>
        <end position="292"/>
    </location>
</feature>
<dbReference type="Proteomes" id="UP000293036">
    <property type="component" value="Unassembled WGS sequence"/>
</dbReference>
<feature type="transmembrane region" description="Helical" evidence="1">
    <location>
        <begin position="6"/>
        <end position="32"/>
    </location>
</feature>